<gene>
    <name evidence="1" type="ORF">NCER_102434</name>
</gene>
<organism evidence="2">
    <name type="scientific">Vairimorpha ceranae (strain BRL01)</name>
    <name type="common">Microsporidian parasite</name>
    <name type="synonym">Nosema ceranae</name>
    <dbReference type="NCBI Taxonomy" id="578460"/>
    <lineage>
        <taxon>Eukaryota</taxon>
        <taxon>Fungi</taxon>
        <taxon>Fungi incertae sedis</taxon>
        <taxon>Microsporidia</taxon>
        <taxon>Nosematidae</taxon>
        <taxon>Vairimorpha</taxon>
    </lineage>
</organism>
<dbReference type="VEuPathDB" id="MicrosporidiaDB:NCER_102434"/>
<dbReference type="SUPFAM" id="SSF75632">
    <property type="entry name" value="Cullin homology domain"/>
    <property type="match status" value="1"/>
</dbReference>
<dbReference type="STRING" id="578460.C4VC08"/>
<sequence>MFFDMKSLISTKSRVHLLTESAWCLDIEQINIIIPNIFRDDINSVSNKKVKWAWEYSTVIIEMLNNEYRMNLIQYLIVSLFNKYDCITESIIELETGLTYKTLSNTIKSLIKSKFVYLEDDKIFLCCNCTNKNIVDFYIKDHTDDSHEINKEMYYLSKIANIMKRYKKMLKEELANQIKNIQTEKFNFREEDFFMGLKTGIEKGIVEELDDVCIYIP</sequence>
<dbReference type="Proteomes" id="UP000009082">
    <property type="component" value="Unassembled WGS sequence"/>
</dbReference>
<dbReference type="KEGG" id="nce:NCER_102434"/>
<dbReference type="EMBL" id="ACOL01001403">
    <property type="protein sequence ID" value="EEQ81244.1"/>
    <property type="molecule type" value="Genomic_DNA"/>
</dbReference>
<dbReference type="InterPro" id="IPR036317">
    <property type="entry name" value="Cullin_homology_sf"/>
</dbReference>
<dbReference type="OrthoDB" id="5581181at2759"/>
<name>C4VC08_VAIC1</name>
<proteinExistence type="predicted"/>
<protein>
    <submittedName>
        <fullName evidence="1">Uncharacterized protein</fullName>
    </submittedName>
</protein>
<dbReference type="InParanoid" id="C4VC08"/>
<dbReference type="HOGENOM" id="CLU_1272636_0_0_1"/>
<dbReference type="AlphaFoldDB" id="C4VC08"/>
<evidence type="ECO:0000313" key="2">
    <source>
        <dbReference type="Proteomes" id="UP000009082"/>
    </source>
</evidence>
<accession>C4VC08</accession>
<evidence type="ECO:0000313" key="1">
    <source>
        <dbReference type="EMBL" id="EEQ81244.1"/>
    </source>
</evidence>
<dbReference type="Gene3D" id="3.30.230.130">
    <property type="entry name" value="Cullin, Chain C, Domain 2"/>
    <property type="match status" value="1"/>
</dbReference>
<reference evidence="2" key="1">
    <citation type="journal article" date="2009" name="PLoS Pathog.">
        <title>Genomic analyses of the microsporidian Nosema ceranae, an emergent pathogen of honey bees.</title>
        <authorList>
            <person name="Cornman R.S."/>
            <person name="Chen Y.P."/>
            <person name="Schatz M.C."/>
            <person name="Street C."/>
            <person name="Zhao Y."/>
            <person name="Desany B."/>
            <person name="Egholm M."/>
            <person name="Hutchison S."/>
            <person name="Pettis J.S."/>
            <person name="Lipkin W.I."/>
            <person name="Evans J.D."/>
        </authorList>
    </citation>
    <scope>NUCLEOTIDE SEQUENCE [LARGE SCALE GENOMIC DNA]</scope>
    <source>
        <strain evidence="2">BRL01</strain>
    </source>
</reference>